<dbReference type="EMBL" id="KB632399">
    <property type="protein sequence ID" value="ERL94745.1"/>
    <property type="molecule type" value="Genomic_DNA"/>
</dbReference>
<reference evidence="1 2" key="1">
    <citation type="journal article" date="2013" name="Genome Biol.">
        <title>Draft genome of the mountain pine beetle, Dendroctonus ponderosae Hopkins, a major forest pest.</title>
        <authorList>
            <person name="Keeling C.I."/>
            <person name="Yuen M.M."/>
            <person name="Liao N.Y."/>
            <person name="Docking T.R."/>
            <person name="Chan S.K."/>
            <person name="Taylor G.A."/>
            <person name="Palmquist D.L."/>
            <person name="Jackman S.D."/>
            <person name="Nguyen A."/>
            <person name="Li M."/>
            <person name="Henderson H."/>
            <person name="Janes J.K."/>
            <person name="Zhao Y."/>
            <person name="Pandoh P."/>
            <person name="Moore R."/>
            <person name="Sperling F.A."/>
            <person name="Huber D.P."/>
            <person name="Birol I."/>
            <person name="Jones S.J."/>
            <person name="Bohlmann J."/>
        </authorList>
    </citation>
    <scope>NUCLEOTIDE SEQUENCE</scope>
</reference>
<organism evidence="1 2">
    <name type="scientific">Dendroctonus ponderosae</name>
    <name type="common">Mountain pine beetle</name>
    <dbReference type="NCBI Taxonomy" id="77166"/>
    <lineage>
        <taxon>Eukaryota</taxon>
        <taxon>Metazoa</taxon>
        <taxon>Ecdysozoa</taxon>
        <taxon>Arthropoda</taxon>
        <taxon>Hexapoda</taxon>
        <taxon>Insecta</taxon>
        <taxon>Pterygota</taxon>
        <taxon>Neoptera</taxon>
        <taxon>Endopterygota</taxon>
        <taxon>Coleoptera</taxon>
        <taxon>Polyphaga</taxon>
        <taxon>Cucujiformia</taxon>
        <taxon>Curculionidae</taxon>
        <taxon>Scolytinae</taxon>
        <taxon>Dendroctonus</taxon>
    </lineage>
</organism>
<sequence>MQLVPILDPIDFVVKITDGGWLGLTSEFHAITPLFKLPQSQLSLTKLTDSSDNYFEVRLKVPEKLKSELVVFSCNDLFSNCGKAPVMMLSSSENLLLDVKSLLAAARSSPLFDRVVKGDPVLSKKLQNTLRIEQQEIMERLTRPGMAASISRDEHAMLFGTNRQKIVTIAKSKYSLRQVKAYQKQKEDARRKARTTTTDTARTSWLFKAPREFRTILELETPFTGLENTKAGVDFMAMEDKTTLSAYLHLNPIEAEVNSTFPLNVNCKVLTPAPNRLELNGTLLLRDEVFGINGNVDLIGSLPLQVLITLIPQANSVPSTFQYNIETTLNGYGLVGSLSYSNRLTHFSGNAKANDKLNWEIRFKVDPPNPDQTFLLHAVANSATDIMHLDIECQSNIPQLEHPRFGLTYRCKTFYPEDSSLLYGTINYVELANMVGMLNISIPNKSLNFTGVRFQSETNRYAPYMVISESGP</sequence>
<protein>
    <submittedName>
        <fullName evidence="1">Uncharacterized protein</fullName>
    </submittedName>
</protein>
<dbReference type="AlphaFoldDB" id="U4UWU2"/>
<name>U4UWU2_DENPD</name>
<evidence type="ECO:0000313" key="1">
    <source>
        <dbReference type="EMBL" id="ERL94745.1"/>
    </source>
</evidence>
<evidence type="ECO:0000313" key="2">
    <source>
        <dbReference type="Proteomes" id="UP000030742"/>
    </source>
</evidence>
<dbReference type="OrthoDB" id="6484170at2759"/>
<dbReference type="Proteomes" id="UP000030742">
    <property type="component" value="Unassembled WGS sequence"/>
</dbReference>
<proteinExistence type="predicted"/>
<accession>U4UWU2</accession>
<gene>
    <name evidence="1" type="ORF">D910_12019</name>
</gene>